<dbReference type="SUPFAM" id="SSF52540">
    <property type="entry name" value="P-loop containing nucleoside triphosphate hydrolases"/>
    <property type="match status" value="2"/>
</dbReference>
<accession>A0ABR3LH37</accession>
<evidence type="ECO:0000256" key="1">
    <source>
        <dbReference type="ARBA" id="ARBA00008535"/>
    </source>
</evidence>
<feature type="domain" description="AIG1-type G" evidence="4">
    <location>
        <begin position="57"/>
        <end position="256"/>
    </location>
</feature>
<comment type="caution">
    <text evidence="5">The sequence shown here is derived from an EMBL/GenBank/DDBJ whole genome shotgun (WGS) entry which is preliminary data.</text>
</comment>
<comment type="similarity">
    <text evidence="1">Belongs to the TRAFAC class TrmE-Era-EngA-EngB-Septin-like GTPase superfamily. AIG1/Toc34/Toc159-like paraseptin GTPase family. IAN subfamily.</text>
</comment>
<proteinExistence type="inferred from homology"/>
<evidence type="ECO:0000259" key="4">
    <source>
        <dbReference type="PROSITE" id="PS51720"/>
    </source>
</evidence>
<dbReference type="PROSITE" id="PS51720">
    <property type="entry name" value="G_AIG1"/>
    <property type="match status" value="1"/>
</dbReference>
<dbReference type="Pfam" id="PF04548">
    <property type="entry name" value="AIG1"/>
    <property type="match status" value="2"/>
</dbReference>
<dbReference type="PANTHER" id="PTHR10903:SF188">
    <property type="entry name" value="GTPASE IMAP FAMILY MEMBER 2-LIKE-RELATED"/>
    <property type="match status" value="1"/>
</dbReference>
<dbReference type="EMBL" id="JAYMGO010000022">
    <property type="protein sequence ID" value="KAL1252217.1"/>
    <property type="molecule type" value="Genomic_DNA"/>
</dbReference>
<dbReference type="InterPro" id="IPR045058">
    <property type="entry name" value="GIMA/IAN/Toc"/>
</dbReference>
<evidence type="ECO:0000313" key="5">
    <source>
        <dbReference type="EMBL" id="KAL1252217.1"/>
    </source>
</evidence>
<protein>
    <recommendedName>
        <fullName evidence="4">AIG1-type G domain-containing protein</fullName>
    </recommendedName>
</protein>
<dbReference type="Proteomes" id="UP001558613">
    <property type="component" value="Unassembled WGS sequence"/>
</dbReference>
<dbReference type="CDD" id="cd01852">
    <property type="entry name" value="AIG1"/>
    <property type="match status" value="1"/>
</dbReference>
<keyword evidence="2" id="KW-0547">Nucleotide-binding</keyword>
<evidence type="ECO:0000313" key="6">
    <source>
        <dbReference type="Proteomes" id="UP001558613"/>
    </source>
</evidence>
<evidence type="ECO:0000256" key="2">
    <source>
        <dbReference type="ARBA" id="ARBA00022741"/>
    </source>
</evidence>
<name>A0ABR3LH37_9TELE</name>
<evidence type="ECO:0000256" key="3">
    <source>
        <dbReference type="ARBA" id="ARBA00023134"/>
    </source>
</evidence>
<keyword evidence="6" id="KW-1185">Reference proteome</keyword>
<keyword evidence="3" id="KW-0342">GTP-binding</keyword>
<organism evidence="5 6">
    <name type="scientific">Cirrhinus molitorella</name>
    <name type="common">mud carp</name>
    <dbReference type="NCBI Taxonomy" id="172907"/>
    <lineage>
        <taxon>Eukaryota</taxon>
        <taxon>Metazoa</taxon>
        <taxon>Chordata</taxon>
        <taxon>Craniata</taxon>
        <taxon>Vertebrata</taxon>
        <taxon>Euteleostomi</taxon>
        <taxon>Actinopterygii</taxon>
        <taxon>Neopterygii</taxon>
        <taxon>Teleostei</taxon>
        <taxon>Ostariophysi</taxon>
        <taxon>Cypriniformes</taxon>
        <taxon>Cyprinidae</taxon>
        <taxon>Labeoninae</taxon>
        <taxon>Labeonini</taxon>
        <taxon>Cirrhinus</taxon>
    </lineage>
</organism>
<dbReference type="PANTHER" id="PTHR10903">
    <property type="entry name" value="GTPASE, IMAP FAMILY MEMBER-RELATED"/>
    <property type="match status" value="1"/>
</dbReference>
<reference evidence="5 6" key="1">
    <citation type="submission" date="2023-09" db="EMBL/GenBank/DDBJ databases">
        <authorList>
            <person name="Wang M."/>
        </authorList>
    </citation>
    <scope>NUCLEOTIDE SEQUENCE [LARGE SCALE GENOMIC DNA]</scope>
    <source>
        <strain evidence="5">GT-2023</strain>
        <tissue evidence="5">Liver</tissue>
    </source>
</reference>
<dbReference type="InterPro" id="IPR027417">
    <property type="entry name" value="P-loop_NTPase"/>
</dbReference>
<gene>
    <name evidence="5" type="ORF">QQF64_020013</name>
</gene>
<dbReference type="InterPro" id="IPR006703">
    <property type="entry name" value="G_AIG1"/>
</dbReference>
<dbReference type="Gene3D" id="3.40.50.300">
    <property type="entry name" value="P-loop containing nucleotide triphosphate hydrolases"/>
    <property type="match status" value="2"/>
</dbReference>
<sequence>MSERVPLISKDDDLHLTEMKTSTTVRQIKKMTLNLAHPHHKSKASGMTQTTQEVNTITERRIVMLGKTGSGKSSTGNTILGQKCFKEDVSPVSVTKTCEKRHLQRDDMIISVIDTPGLFDTTMTKQKLKDEIVSCIYKSLPGPHVFLLLIKVGRFTDEEKSAVKWIQENFGENAVHYTIILFTHADQLKGKPLDVYIKEGNDLQALVNECGGRFHSFNNEDMENLSQVTELLEKIEKLVEENKGHYYTNEMFEEAQSKILNRAQFWSGQPRIVLLGKTGSGKTSAVKTIVGRESLEKKDLSQNTETCELQEAHVCGKSITMIDTPGLVNASYGKKIKSEIEKFVIMSKPGPHVFLLKQLIADNFDGPEPDVEPEQPPMFLHNEGHTGHAVRDATIAWCRSCSLFLDVYFAQIRFPVLACCLDLVPVSRFFWSTSGILGCSFASLRYQE</sequence>